<evidence type="ECO:0000313" key="3">
    <source>
        <dbReference type="Proteomes" id="UP000014629"/>
    </source>
</evidence>
<protein>
    <submittedName>
        <fullName evidence="2">Uncharacterized protein</fullName>
    </submittedName>
</protein>
<gene>
    <name evidence="2" type="ORF">STRAU_3920</name>
</gene>
<dbReference type="Proteomes" id="UP000014629">
    <property type="component" value="Unassembled WGS sequence"/>
</dbReference>
<comment type="caution">
    <text evidence="2">The sequence shown here is derived from an EMBL/GenBank/DDBJ whole genome shotgun (WGS) entry which is preliminary data.</text>
</comment>
<reference evidence="2 3" key="1">
    <citation type="submission" date="2013-02" db="EMBL/GenBank/DDBJ databases">
        <title>Draft Genome Sequence of Streptomyces aurantiacus, Which Produces Setomimycin.</title>
        <authorList>
            <person name="Gruening B.A."/>
            <person name="Praeg A."/>
            <person name="Erxleben A."/>
            <person name="Guenther S."/>
            <person name="Mueller M."/>
        </authorList>
    </citation>
    <scope>NUCLEOTIDE SEQUENCE [LARGE SCALE GENOMIC DNA]</scope>
    <source>
        <strain evidence="2 3">JA 4570</strain>
    </source>
</reference>
<accession>S3ZHD7</accession>
<dbReference type="EMBL" id="AOPZ01000188">
    <property type="protein sequence ID" value="EPH43036.1"/>
    <property type="molecule type" value="Genomic_DNA"/>
</dbReference>
<proteinExistence type="predicted"/>
<organism evidence="2 3">
    <name type="scientific">Streptomyces aurantiacus JA 4570</name>
    <dbReference type="NCBI Taxonomy" id="1286094"/>
    <lineage>
        <taxon>Bacteria</taxon>
        <taxon>Bacillati</taxon>
        <taxon>Actinomycetota</taxon>
        <taxon>Actinomycetes</taxon>
        <taxon>Kitasatosporales</taxon>
        <taxon>Streptomycetaceae</taxon>
        <taxon>Streptomyces</taxon>
        <taxon>Streptomyces aurantiacus group</taxon>
    </lineage>
</organism>
<sequence length="45" mass="4793">MSPHKSQCGRPSRRPQAVEVASREDARRCGPDANVVCSVVARTGA</sequence>
<dbReference type="AlphaFoldDB" id="S3ZHD7"/>
<feature type="region of interest" description="Disordered" evidence="1">
    <location>
        <begin position="1"/>
        <end position="25"/>
    </location>
</feature>
<keyword evidence="3" id="KW-1185">Reference proteome</keyword>
<dbReference type="PATRIC" id="fig|1286094.4.peg.3874"/>
<evidence type="ECO:0000313" key="2">
    <source>
        <dbReference type="EMBL" id="EPH43036.1"/>
    </source>
</evidence>
<name>S3ZHD7_9ACTN</name>
<evidence type="ECO:0000256" key="1">
    <source>
        <dbReference type="SAM" id="MobiDB-lite"/>
    </source>
</evidence>